<evidence type="ECO:0000313" key="3">
    <source>
        <dbReference type="EMBL" id="TWF79017.1"/>
    </source>
</evidence>
<dbReference type="InterPro" id="IPR050834">
    <property type="entry name" value="Glycosyltransf_2"/>
</dbReference>
<feature type="transmembrane region" description="Helical" evidence="1">
    <location>
        <begin position="309"/>
        <end position="329"/>
    </location>
</feature>
<feature type="domain" description="Glycosyltransferase 2-like" evidence="2">
    <location>
        <begin position="12"/>
        <end position="139"/>
    </location>
</feature>
<dbReference type="SUPFAM" id="SSF53448">
    <property type="entry name" value="Nucleotide-diphospho-sugar transferases"/>
    <property type="match status" value="1"/>
</dbReference>
<dbReference type="Gene3D" id="3.90.550.10">
    <property type="entry name" value="Spore Coat Polysaccharide Biosynthesis Protein SpsA, Chain A"/>
    <property type="match status" value="1"/>
</dbReference>
<protein>
    <submittedName>
        <fullName evidence="3">Glycosyl transferase family 2</fullName>
    </submittedName>
</protein>
<dbReference type="Proteomes" id="UP000321261">
    <property type="component" value="Unassembled WGS sequence"/>
</dbReference>
<dbReference type="PANTHER" id="PTHR43685:SF2">
    <property type="entry name" value="GLYCOSYLTRANSFERASE 2-LIKE DOMAIN-CONTAINING PROTEIN"/>
    <property type="match status" value="1"/>
</dbReference>
<organism evidence="3 4">
    <name type="scientific">Pseudonocardia hierapolitana</name>
    <dbReference type="NCBI Taxonomy" id="1128676"/>
    <lineage>
        <taxon>Bacteria</taxon>
        <taxon>Bacillati</taxon>
        <taxon>Actinomycetota</taxon>
        <taxon>Actinomycetes</taxon>
        <taxon>Pseudonocardiales</taxon>
        <taxon>Pseudonocardiaceae</taxon>
        <taxon>Pseudonocardia</taxon>
    </lineage>
</organism>
<dbReference type="InterPro" id="IPR001173">
    <property type="entry name" value="Glyco_trans_2-like"/>
</dbReference>
<reference evidence="3 4" key="1">
    <citation type="submission" date="2019-06" db="EMBL/GenBank/DDBJ databases">
        <title>Sequencing the genomes of 1000 actinobacteria strains.</title>
        <authorList>
            <person name="Klenk H.-P."/>
        </authorList>
    </citation>
    <scope>NUCLEOTIDE SEQUENCE [LARGE SCALE GENOMIC DNA]</scope>
    <source>
        <strain evidence="3 4">DSM 45671</strain>
    </source>
</reference>
<dbReference type="Pfam" id="PF00535">
    <property type="entry name" value="Glycos_transf_2"/>
    <property type="match status" value="1"/>
</dbReference>
<evidence type="ECO:0000256" key="1">
    <source>
        <dbReference type="SAM" id="Phobius"/>
    </source>
</evidence>
<feature type="transmembrane region" description="Helical" evidence="1">
    <location>
        <begin position="278"/>
        <end position="297"/>
    </location>
</feature>
<dbReference type="PANTHER" id="PTHR43685">
    <property type="entry name" value="GLYCOSYLTRANSFERASE"/>
    <property type="match status" value="1"/>
</dbReference>
<dbReference type="CDD" id="cd02525">
    <property type="entry name" value="Succinoglycan_BP_ExoA"/>
    <property type="match status" value="1"/>
</dbReference>
<evidence type="ECO:0000259" key="2">
    <source>
        <dbReference type="Pfam" id="PF00535"/>
    </source>
</evidence>
<name>A0A561SVY0_9PSEU</name>
<keyword evidence="1" id="KW-0812">Transmembrane</keyword>
<sequence>MSNDVIGKPHVTVIMPIRNEERFIARSLGAVLGQHYPPDRMQVLVADGMSEDSTRAVVEDLARTHPQHVVRIVDNPGRIVPTGFNAALALADGDVIVRVDGHTVIEPDYVAECVRALDRSGADNVGGRMAAVGDGLVAQAIALATSSPFGVGNSHFHYVRGEKWVDTVYMGAWPRSVFDRIGPFDAELVRNQDDEFNYRLRSEGGRILLTDRIRSVYYSRSSLRTVFRQYRQYGMWKVRVLQKHPRQMSARQFVPPAFAATLLAGTVLTPASGAARRGLLATIVAYGLAAGAASVSIAREHGWRHLPVLPAVFAALHVGYGMGFLGGLVKFRTRWTRPRDGTRRSRGSRGN</sequence>
<feature type="transmembrane region" description="Helical" evidence="1">
    <location>
        <begin position="253"/>
        <end position="271"/>
    </location>
</feature>
<dbReference type="GO" id="GO:0016740">
    <property type="term" value="F:transferase activity"/>
    <property type="evidence" value="ECO:0007669"/>
    <property type="project" value="UniProtKB-KW"/>
</dbReference>
<evidence type="ECO:0000313" key="4">
    <source>
        <dbReference type="Proteomes" id="UP000321261"/>
    </source>
</evidence>
<keyword evidence="1" id="KW-0472">Membrane</keyword>
<accession>A0A561SVY0</accession>
<keyword evidence="1" id="KW-1133">Transmembrane helix</keyword>
<keyword evidence="3" id="KW-0808">Transferase</keyword>
<gene>
    <name evidence="3" type="ORF">FHX44_114943</name>
</gene>
<dbReference type="RefSeq" id="WP_342792915.1">
    <property type="nucleotide sequence ID" value="NZ_VIWU01000001.1"/>
</dbReference>
<dbReference type="EMBL" id="VIWU01000001">
    <property type="protein sequence ID" value="TWF79017.1"/>
    <property type="molecule type" value="Genomic_DNA"/>
</dbReference>
<dbReference type="AlphaFoldDB" id="A0A561SVY0"/>
<comment type="caution">
    <text evidence="3">The sequence shown here is derived from an EMBL/GenBank/DDBJ whole genome shotgun (WGS) entry which is preliminary data.</text>
</comment>
<keyword evidence="4" id="KW-1185">Reference proteome</keyword>
<proteinExistence type="predicted"/>
<dbReference type="InterPro" id="IPR029044">
    <property type="entry name" value="Nucleotide-diphossugar_trans"/>
</dbReference>